<dbReference type="Gene3D" id="3.40.50.620">
    <property type="entry name" value="HUPs"/>
    <property type="match status" value="1"/>
</dbReference>
<dbReference type="SUPFAM" id="SSF52402">
    <property type="entry name" value="Adenine nucleotide alpha hydrolases-like"/>
    <property type="match status" value="1"/>
</dbReference>
<dbReference type="Pfam" id="PF00582">
    <property type="entry name" value="Usp"/>
    <property type="match status" value="1"/>
</dbReference>
<dbReference type="STRING" id="1005928.SAMN04487859_10691"/>
<accession>A0A1I5AND6</accession>
<dbReference type="EMBL" id="FOVP01000006">
    <property type="protein sequence ID" value="SFN63880.1"/>
    <property type="molecule type" value="Genomic_DNA"/>
</dbReference>
<dbReference type="PRINTS" id="PR01438">
    <property type="entry name" value="UNVRSLSTRESS"/>
</dbReference>
<dbReference type="CDD" id="cd00293">
    <property type="entry name" value="USP-like"/>
    <property type="match status" value="1"/>
</dbReference>
<reference evidence="4" key="1">
    <citation type="submission" date="2016-10" db="EMBL/GenBank/DDBJ databases">
        <authorList>
            <person name="Varghese N."/>
            <person name="Submissions S."/>
        </authorList>
    </citation>
    <scope>NUCLEOTIDE SEQUENCE [LARGE SCALE GENOMIC DNA]</scope>
    <source>
        <strain evidence="4">DSM 28463</strain>
    </source>
</reference>
<evidence type="ECO:0000256" key="1">
    <source>
        <dbReference type="ARBA" id="ARBA00008791"/>
    </source>
</evidence>
<proteinExistence type="inferred from homology"/>
<dbReference type="InterPro" id="IPR014729">
    <property type="entry name" value="Rossmann-like_a/b/a_fold"/>
</dbReference>
<dbReference type="OrthoDB" id="9792500at2"/>
<gene>
    <name evidence="3" type="ORF">SAMN04487859_10691</name>
</gene>
<evidence type="ECO:0000313" key="4">
    <source>
        <dbReference type="Proteomes" id="UP000198599"/>
    </source>
</evidence>
<evidence type="ECO:0000259" key="2">
    <source>
        <dbReference type="Pfam" id="PF00582"/>
    </source>
</evidence>
<protein>
    <submittedName>
        <fullName evidence="3">Nucleotide-binding universal stress protein, UspA family</fullName>
    </submittedName>
</protein>
<feature type="domain" description="UspA" evidence="2">
    <location>
        <begin position="1"/>
        <end position="142"/>
    </location>
</feature>
<evidence type="ECO:0000313" key="3">
    <source>
        <dbReference type="EMBL" id="SFN63880.1"/>
    </source>
</evidence>
<organism evidence="3 4">
    <name type="scientific">Roseovarius lutimaris</name>
    <dbReference type="NCBI Taxonomy" id="1005928"/>
    <lineage>
        <taxon>Bacteria</taxon>
        <taxon>Pseudomonadati</taxon>
        <taxon>Pseudomonadota</taxon>
        <taxon>Alphaproteobacteria</taxon>
        <taxon>Rhodobacterales</taxon>
        <taxon>Roseobacteraceae</taxon>
        <taxon>Roseovarius</taxon>
    </lineage>
</organism>
<dbReference type="PANTHER" id="PTHR46268">
    <property type="entry name" value="STRESS RESPONSE PROTEIN NHAX"/>
    <property type="match status" value="1"/>
</dbReference>
<dbReference type="AlphaFoldDB" id="A0A1I5AND6"/>
<name>A0A1I5AND6_9RHOB</name>
<keyword evidence="4" id="KW-1185">Reference proteome</keyword>
<dbReference type="PANTHER" id="PTHR46268:SF6">
    <property type="entry name" value="UNIVERSAL STRESS PROTEIN UP12"/>
    <property type="match status" value="1"/>
</dbReference>
<dbReference type="Proteomes" id="UP000198599">
    <property type="component" value="Unassembled WGS sequence"/>
</dbReference>
<dbReference type="InterPro" id="IPR006016">
    <property type="entry name" value="UspA"/>
</dbReference>
<sequence>MFNTVLLTIDLNAPASWEKALPQAIELVRTSKGKLHIISVVPDMGTPLVEGFFPEDFETRAVAAASEALNKLVVAEIPDDVAVKQHLAFGKIHRKVLKIIEEIECDLVVMASHRPDRLREFLVGSNADRIVRRSPVSVLVVRA</sequence>
<comment type="similarity">
    <text evidence="1">Belongs to the universal stress protein A family.</text>
</comment>
<dbReference type="InterPro" id="IPR006015">
    <property type="entry name" value="Universal_stress_UspA"/>
</dbReference>
<dbReference type="RefSeq" id="WP_092836090.1">
    <property type="nucleotide sequence ID" value="NZ_FOVP01000006.1"/>
</dbReference>